<evidence type="ECO:0000256" key="3">
    <source>
        <dbReference type="ARBA" id="ARBA00022448"/>
    </source>
</evidence>
<feature type="domain" description="Secretin/TonB short N-terminal" evidence="18">
    <location>
        <begin position="63"/>
        <end position="113"/>
    </location>
</feature>
<dbReference type="InterPro" id="IPR011662">
    <property type="entry name" value="Secretin/TonB_short_N"/>
</dbReference>
<gene>
    <name evidence="19" type="ORF">EAH82_07565</name>
</gene>
<dbReference type="InterPro" id="IPR036942">
    <property type="entry name" value="Beta-barrel_TonB_sf"/>
</dbReference>
<keyword evidence="7 17" id="KW-0732">Signal</keyword>
<keyword evidence="13 14" id="KW-0998">Cell outer membrane</keyword>
<evidence type="ECO:0000256" key="1">
    <source>
        <dbReference type="ARBA" id="ARBA00004571"/>
    </source>
</evidence>
<dbReference type="AlphaFoldDB" id="A0A502DTB7"/>
<reference evidence="19 20" key="1">
    <citation type="journal article" date="2019" name="Environ. Microbiol.">
        <title>Species interactions and distinct microbial communities in high Arctic permafrost affected cryosols are associated with the CH4 and CO2 gas fluxes.</title>
        <authorList>
            <person name="Altshuler I."/>
            <person name="Hamel J."/>
            <person name="Turney S."/>
            <person name="Magnuson E."/>
            <person name="Levesque R."/>
            <person name="Greer C."/>
            <person name="Whyte L.G."/>
        </authorList>
    </citation>
    <scope>NUCLEOTIDE SEQUENCE [LARGE SCALE GENOMIC DNA]</scope>
    <source>
        <strain evidence="19 20">S06.C</strain>
    </source>
</reference>
<keyword evidence="6 14" id="KW-0812">Transmembrane</keyword>
<evidence type="ECO:0000256" key="10">
    <source>
        <dbReference type="ARBA" id="ARBA00023077"/>
    </source>
</evidence>
<evidence type="ECO:0000256" key="8">
    <source>
        <dbReference type="ARBA" id="ARBA00023004"/>
    </source>
</evidence>
<evidence type="ECO:0000256" key="4">
    <source>
        <dbReference type="ARBA" id="ARBA00022452"/>
    </source>
</evidence>
<evidence type="ECO:0000256" key="9">
    <source>
        <dbReference type="ARBA" id="ARBA00023065"/>
    </source>
</evidence>
<keyword evidence="9" id="KW-0406">Ion transport</keyword>
<dbReference type="GO" id="GO:0009279">
    <property type="term" value="C:cell outer membrane"/>
    <property type="evidence" value="ECO:0007669"/>
    <property type="project" value="UniProtKB-SubCell"/>
</dbReference>
<dbReference type="RefSeq" id="WP_140840354.1">
    <property type="nucleotide sequence ID" value="NZ_RCZI01000002.1"/>
</dbReference>
<accession>A0A502DTB7</accession>
<evidence type="ECO:0000256" key="13">
    <source>
        <dbReference type="ARBA" id="ARBA00023237"/>
    </source>
</evidence>
<dbReference type="GO" id="GO:0038023">
    <property type="term" value="F:signaling receptor activity"/>
    <property type="evidence" value="ECO:0007669"/>
    <property type="project" value="InterPro"/>
</dbReference>
<keyword evidence="4 14" id="KW-1134">Transmembrane beta strand</keyword>
<feature type="chain" id="PRO_5021295548" evidence="17">
    <location>
        <begin position="32"/>
        <end position="799"/>
    </location>
</feature>
<evidence type="ECO:0000256" key="16">
    <source>
        <dbReference type="RuleBase" id="RU003357"/>
    </source>
</evidence>
<dbReference type="PANTHER" id="PTHR32552">
    <property type="entry name" value="FERRICHROME IRON RECEPTOR-RELATED"/>
    <property type="match status" value="1"/>
</dbReference>
<dbReference type="NCBIfam" id="TIGR01783">
    <property type="entry name" value="TonB-siderophor"/>
    <property type="match status" value="1"/>
</dbReference>
<feature type="signal peptide" evidence="17">
    <location>
        <begin position="1"/>
        <end position="31"/>
    </location>
</feature>
<evidence type="ECO:0000256" key="7">
    <source>
        <dbReference type="ARBA" id="ARBA00022729"/>
    </source>
</evidence>
<dbReference type="SUPFAM" id="SSF56935">
    <property type="entry name" value="Porins"/>
    <property type="match status" value="1"/>
</dbReference>
<evidence type="ECO:0000256" key="14">
    <source>
        <dbReference type="PROSITE-ProRule" id="PRU01360"/>
    </source>
</evidence>
<evidence type="ECO:0000256" key="15">
    <source>
        <dbReference type="PROSITE-ProRule" id="PRU10144"/>
    </source>
</evidence>
<dbReference type="Pfam" id="PF07660">
    <property type="entry name" value="STN"/>
    <property type="match status" value="1"/>
</dbReference>
<dbReference type="PROSITE" id="PS52016">
    <property type="entry name" value="TONB_DEPENDENT_REC_3"/>
    <property type="match status" value="1"/>
</dbReference>
<dbReference type="OrthoDB" id="8732650at2"/>
<comment type="similarity">
    <text evidence="2 14 16">Belongs to the TonB-dependent receptor family.</text>
</comment>
<dbReference type="SMART" id="SM00965">
    <property type="entry name" value="STN"/>
    <property type="match status" value="1"/>
</dbReference>
<evidence type="ECO:0000313" key="20">
    <source>
        <dbReference type="Proteomes" id="UP000319212"/>
    </source>
</evidence>
<dbReference type="InterPro" id="IPR037066">
    <property type="entry name" value="Plug_dom_sf"/>
</dbReference>
<dbReference type="Pfam" id="PF07715">
    <property type="entry name" value="Plug"/>
    <property type="match status" value="1"/>
</dbReference>
<evidence type="ECO:0000256" key="5">
    <source>
        <dbReference type="ARBA" id="ARBA00022496"/>
    </source>
</evidence>
<dbReference type="InterPro" id="IPR012910">
    <property type="entry name" value="Plug_dom"/>
</dbReference>
<dbReference type="GO" id="GO:0015891">
    <property type="term" value="P:siderophore transport"/>
    <property type="evidence" value="ECO:0007669"/>
    <property type="project" value="InterPro"/>
</dbReference>
<dbReference type="InterPro" id="IPR010917">
    <property type="entry name" value="TonB_rcpt_CS"/>
</dbReference>
<dbReference type="PANTHER" id="PTHR32552:SF82">
    <property type="entry name" value="FCUA PROTEIN"/>
    <property type="match status" value="1"/>
</dbReference>
<dbReference type="Gene3D" id="3.55.50.30">
    <property type="match status" value="1"/>
</dbReference>
<comment type="caution">
    <text evidence="19">The sequence shown here is derived from an EMBL/GenBank/DDBJ whole genome shotgun (WGS) entry which is preliminary data.</text>
</comment>
<keyword evidence="12 19" id="KW-0675">Receptor</keyword>
<dbReference type="Gene3D" id="2.40.170.20">
    <property type="entry name" value="TonB-dependent receptor, beta-barrel domain"/>
    <property type="match status" value="1"/>
</dbReference>
<evidence type="ECO:0000256" key="6">
    <source>
        <dbReference type="ARBA" id="ARBA00022692"/>
    </source>
</evidence>
<organism evidence="19 20">
    <name type="scientific">Variovorax guangxiensis</name>
    <dbReference type="NCBI Taxonomy" id="1775474"/>
    <lineage>
        <taxon>Bacteria</taxon>
        <taxon>Pseudomonadati</taxon>
        <taxon>Pseudomonadota</taxon>
        <taxon>Betaproteobacteria</taxon>
        <taxon>Burkholderiales</taxon>
        <taxon>Comamonadaceae</taxon>
        <taxon>Variovorax</taxon>
    </lineage>
</organism>
<proteinExistence type="inferred from homology"/>
<dbReference type="Pfam" id="PF00593">
    <property type="entry name" value="TonB_dep_Rec_b-barrel"/>
    <property type="match status" value="1"/>
</dbReference>
<keyword evidence="3 14" id="KW-0813">Transport</keyword>
<evidence type="ECO:0000256" key="12">
    <source>
        <dbReference type="ARBA" id="ARBA00023170"/>
    </source>
</evidence>
<evidence type="ECO:0000259" key="18">
    <source>
        <dbReference type="SMART" id="SM00965"/>
    </source>
</evidence>
<dbReference type="PROSITE" id="PS01156">
    <property type="entry name" value="TONB_DEPENDENT_REC_2"/>
    <property type="match status" value="1"/>
</dbReference>
<dbReference type="Proteomes" id="UP000319212">
    <property type="component" value="Unassembled WGS sequence"/>
</dbReference>
<keyword evidence="10 16" id="KW-0798">TonB box</keyword>
<evidence type="ECO:0000256" key="11">
    <source>
        <dbReference type="ARBA" id="ARBA00023136"/>
    </source>
</evidence>
<sequence length="799" mass="85416">MRTVRFNPVPFTLAAALAGTFVSTLALPANAQSGASTPGALALSMPAQPLAQSLNEVARLANLQMSFPAALVAGKTAPAVSGRLSARQAVDRLLAGSGLEATVDGSSVLVRQAAPASAGNRTLPVVEVTESATRSPAPYAGGQVARGGRIGLLGDKDMLDTPFSATQYTAQLIEDQQAQNLGDVLVNDPSVRNTYSRGAGRDEFNIRGFTLFNYDVSFNGLYGISPRNASSLIGVERVEVLRGPNALLNGMAPAGSVGGAINLVPKRADTEPLNRVTLSYVDDGQFGTQVDIGRRFGEDKEWGVRVNALKRSGDTPVDHSSENLGALTLGVDYQGDRVRLEADLGYQDRLTRARSGLLFPPESGTAIGRAPDAKTNFLPEWTYWKAKELSAMVRAEVDVAPGWTAFGAIGAMRYDFRSLQTSWLLQDSDGTIAGRPTRLNEQIDTETAEAGLRSKFDTGALHHEAVVSLSTLNSDQGTRRQNGSFIFSNLYQPASIARPNITTAPGIPKIGETKLRSVALADTISSSDRRIQLTLGARHQQVETAGFDASSGNRTAHYDRSAVTPVAALVVKATDQWSFYGNYIEGLSQGPTAPEGAVNAGEVFPPAKAKQIEFGTKYDFGRFATTFSVYQIERPSSFLDLTTLRFSAGGEQRNRGAEILTQGEAAKGVRLLAGLAYTDGKLVRTEGGLNDGRTAPATPKFQFNVAGEWDASLLPGLTFTARALRTSGQYVDMSNTQRLPGWTRYDLGARYRFITGNVPVTVRAAVENLLDKNYWQSAAREGLTIGAPRTFLVSVSADF</sequence>
<dbReference type="InterPro" id="IPR000531">
    <property type="entry name" value="Beta-barrel_TonB"/>
</dbReference>
<protein>
    <submittedName>
        <fullName evidence="19">TonB-dependent receptor</fullName>
    </submittedName>
</protein>
<dbReference type="InterPro" id="IPR039426">
    <property type="entry name" value="TonB-dep_rcpt-like"/>
</dbReference>
<dbReference type="Gene3D" id="2.170.130.10">
    <property type="entry name" value="TonB-dependent receptor, plug domain"/>
    <property type="match status" value="1"/>
</dbReference>
<keyword evidence="11 14" id="KW-0472">Membrane</keyword>
<keyword evidence="8" id="KW-0408">Iron</keyword>
<evidence type="ECO:0000256" key="17">
    <source>
        <dbReference type="SAM" id="SignalP"/>
    </source>
</evidence>
<evidence type="ECO:0000313" key="19">
    <source>
        <dbReference type="EMBL" id="TPG28648.1"/>
    </source>
</evidence>
<dbReference type="GO" id="GO:0015344">
    <property type="term" value="F:siderophore uptake transmembrane transporter activity"/>
    <property type="evidence" value="ECO:0007669"/>
    <property type="project" value="TreeGrafter"/>
</dbReference>
<feature type="short sequence motif" description="TonB C-terminal box" evidence="15">
    <location>
        <begin position="782"/>
        <end position="799"/>
    </location>
</feature>
<evidence type="ECO:0000256" key="2">
    <source>
        <dbReference type="ARBA" id="ARBA00009810"/>
    </source>
</evidence>
<comment type="subcellular location">
    <subcellularLocation>
        <location evidence="1 14">Cell outer membrane</location>
        <topology evidence="1 14">Multi-pass membrane protein</topology>
    </subcellularLocation>
</comment>
<dbReference type="InterPro" id="IPR010105">
    <property type="entry name" value="TonB_sidphr_rcpt"/>
</dbReference>
<name>A0A502DTB7_9BURK</name>
<dbReference type="CDD" id="cd01347">
    <property type="entry name" value="ligand_gated_channel"/>
    <property type="match status" value="1"/>
</dbReference>
<dbReference type="EMBL" id="RCZI01000002">
    <property type="protein sequence ID" value="TPG28648.1"/>
    <property type="molecule type" value="Genomic_DNA"/>
</dbReference>
<keyword evidence="5" id="KW-0410">Iron transport</keyword>